<dbReference type="OrthoDB" id="9767561at2"/>
<evidence type="ECO:0000256" key="1">
    <source>
        <dbReference type="SAM" id="MobiDB-lite"/>
    </source>
</evidence>
<dbReference type="NCBIfam" id="NF005546">
    <property type="entry name" value="PRK07208.1-2"/>
    <property type="match status" value="1"/>
</dbReference>
<dbReference type="Pfam" id="PF01593">
    <property type="entry name" value="Amino_oxidase"/>
    <property type="match status" value="1"/>
</dbReference>
<dbReference type="AlphaFoldDB" id="D2QYQ5"/>
<gene>
    <name evidence="3" type="ordered locus">Psta_3553</name>
</gene>
<dbReference type="STRING" id="530564.Psta_3553"/>
<feature type="domain" description="Amine oxidase" evidence="2">
    <location>
        <begin position="14"/>
        <end position="477"/>
    </location>
</feature>
<dbReference type="GO" id="GO:0008767">
    <property type="term" value="F:UDP-galactopyranose mutase activity"/>
    <property type="evidence" value="ECO:0007669"/>
    <property type="project" value="TreeGrafter"/>
</dbReference>
<keyword evidence="4" id="KW-1185">Reference proteome</keyword>
<accession>D2QYQ5</accession>
<dbReference type="GO" id="GO:0016491">
    <property type="term" value="F:oxidoreductase activity"/>
    <property type="evidence" value="ECO:0007669"/>
    <property type="project" value="InterPro"/>
</dbReference>
<organism evidence="3 4">
    <name type="scientific">Pirellula staleyi (strain ATCC 27377 / DSM 6068 / ICPB 4128)</name>
    <name type="common">Pirella staleyi</name>
    <dbReference type="NCBI Taxonomy" id="530564"/>
    <lineage>
        <taxon>Bacteria</taxon>
        <taxon>Pseudomonadati</taxon>
        <taxon>Planctomycetota</taxon>
        <taxon>Planctomycetia</taxon>
        <taxon>Pirellulales</taxon>
        <taxon>Pirellulaceae</taxon>
        <taxon>Pirellula</taxon>
    </lineage>
</organism>
<name>D2QYQ5_PIRSD</name>
<dbReference type="NCBIfam" id="NF005549">
    <property type="entry name" value="PRK07208.1-5"/>
    <property type="match status" value="1"/>
</dbReference>
<dbReference type="PANTHER" id="PTHR21197">
    <property type="entry name" value="UDP-GALACTOPYRANOSE MUTASE"/>
    <property type="match status" value="1"/>
</dbReference>
<reference evidence="3 4" key="1">
    <citation type="journal article" date="2009" name="Stand. Genomic Sci.">
        <title>Complete genome sequence of Pirellula staleyi type strain (ATCC 27377).</title>
        <authorList>
            <person name="Clum A."/>
            <person name="Tindall B.J."/>
            <person name="Sikorski J."/>
            <person name="Ivanova N."/>
            <person name="Mavrommatis K."/>
            <person name="Lucas S."/>
            <person name="Glavina del Rio T."/>
            <person name="Nolan M."/>
            <person name="Chen F."/>
            <person name="Tice H."/>
            <person name="Pitluck S."/>
            <person name="Cheng J.F."/>
            <person name="Chertkov O."/>
            <person name="Brettin T."/>
            <person name="Han C."/>
            <person name="Detter J.C."/>
            <person name="Kuske C."/>
            <person name="Bruce D."/>
            <person name="Goodwin L."/>
            <person name="Ovchinikova G."/>
            <person name="Pati A."/>
            <person name="Mikhailova N."/>
            <person name="Chen A."/>
            <person name="Palaniappan K."/>
            <person name="Land M."/>
            <person name="Hauser L."/>
            <person name="Chang Y.J."/>
            <person name="Jeffries C.D."/>
            <person name="Chain P."/>
            <person name="Rohde M."/>
            <person name="Goker M."/>
            <person name="Bristow J."/>
            <person name="Eisen J.A."/>
            <person name="Markowitz V."/>
            <person name="Hugenholtz P."/>
            <person name="Kyrpides N.C."/>
            <person name="Klenk H.P."/>
            <person name="Lapidus A."/>
        </authorList>
    </citation>
    <scope>NUCLEOTIDE SEQUENCE [LARGE SCALE GENOMIC DNA]</scope>
    <source>
        <strain evidence="4">ATCC 27377 / DSM 6068 / ICPB 4128</strain>
    </source>
</reference>
<proteinExistence type="predicted"/>
<dbReference type="InterPro" id="IPR036188">
    <property type="entry name" value="FAD/NAD-bd_sf"/>
</dbReference>
<dbReference type="Gene3D" id="3.50.50.60">
    <property type="entry name" value="FAD/NAD(P)-binding domain"/>
    <property type="match status" value="2"/>
</dbReference>
<protein>
    <submittedName>
        <fullName evidence="3">UDP-galactopyranose mutase</fullName>
    </submittedName>
</protein>
<dbReference type="eggNOG" id="COG1232">
    <property type="taxonomic scope" value="Bacteria"/>
</dbReference>
<feature type="region of interest" description="Disordered" evidence="1">
    <location>
        <begin position="522"/>
        <end position="573"/>
    </location>
</feature>
<dbReference type="GO" id="GO:0050660">
    <property type="term" value="F:flavin adenine dinucleotide binding"/>
    <property type="evidence" value="ECO:0007669"/>
    <property type="project" value="TreeGrafter"/>
</dbReference>
<evidence type="ECO:0000313" key="3">
    <source>
        <dbReference type="EMBL" id="ADB18214.1"/>
    </source>
</evidence>
<dbReference type="EMBL" id="CP001848">
    <property type="protein sequence ID" value="ADB18214.1"/>
    <property type="molecule type" value="Genomic_DNA"/>
</dbReference>
<dbReference type="Proteomes" id="UP000001887">
    <property type="component" value="Chromosome"/>
</dbReference>
<sequence precursor="true">MNRKRAIIIGGGPAGLTAAYELLTRTDIQPIVLEASDMLGGISRTVNYKGNRIDIGGHRFFSKDDRVMQWWANMLPMEGGHSGQLSLAYQGQQREIDGSSTGPNPETTDEVMLVRPRKSRIYYLRKFFDYPISLSQTTIANLGLWRMLKIGFSYLRSRLQPIKPEQSLEDFLINRFGRELYLTFFKSYTEKVWGVPCHEISAAWGAQRIKGLSITKAILNAIQKPFRKSGDVRQKNVETSLVEQFLYPKLGPGQMWETCAAKVQQMGGEIRKNSLVSRVFTEGDTIVALEVTDPQTGAVERIEGDYFFSTMPMQELVRALDADAPSNVREVSEGLIYRDFITVGLLLDDLKIHEQTREGKKLLSDNWIYIQEPDVKVGRLQIFNNWSPYMVANPKHAWIGLEYFCYESDDLWKQSDEKMVAQGIEELERINIIERSKVLDSTVIRVPKTYPAYFGSYDRFDELKQWISKFDNLFLVGRNGMHRYNNQDHSMLTAMVAVDNIIAGRTDKSNIWDVNTEMEYHEKKGDQPASGGESLSDRSPGEVAKPNAGKRSAPEMAEEPSRSTAADQEVIRA</sequence>
<dbReference type="InterPro" id="IPR002937">
    <property type="entry name" value="Amino_oxidase"/>
</dbReference>
<dbReference type="GO" id="GO:0005829">
    <property type="term" value="C:cytosol"/>
    <property type="evidence" value="ECO:0007669"/>
    <property type="project" value="TreeGrafter"/>
</dbReference>
<dbReference type="NCBIfam" id="NF005548">
    <property type="entry name" value="PRK07208.1-4"/>
    <property type="match status" value="1"/>
</dbReference>
<dbReference type="KEGG" id="psl:Psta_3553"/>
<dbReference type="SUPFAM" id="SSF51971">
    <property type="entry name" value="Nucleotide-binding domain"/>
    <property type="match status" value="1"/>
</dbReference>
<dbReference type="HOGENOM" id="CLU_026719_1_0_0"/>
<dbReference type="PANTHER" id="PTHR21197:SF0">
    <property type="entry name" value="UDP-GALACTOPYRANOSE MUTASE"/>
    <property type="match status" value="1"/>
</dbReference>
<evidence type="ECO:0000259" key="2">
    <source>
        <dbReference type="Pfam" id="PF01593"/>
    </source>
</evidence>
<evidence type="ECO:0000313" key="4">
    <source>
        <dbReference type="Proteomes" id="UP000001887"/>
    </source>
</evidence>